<dbReference type="Proteomes" id="UP000318017">
    <property type="component" value="Chromosome"/>
</dbReference>
<dbReference type="AlphaFoldDB" id="A0A518G3V1"/>
<dbReference type="EMBL" id="CP036298">
    <property type="protein sequence ID" value="QDV23278.1"/>
    <property type="molecule type" value="Genomic_DNA"/>
</dbReference>
<organism evidence="1 2">
    <name type="scientific">Aureliella helgolandensis</name>
    <dbReference type="NCBI Taxonomy" id="2527968"/>
    <lineage>
        <taxon>Bacteria</taxon>
        <taxon>Pseudomonadati</taxon>
        <taxon>Planctomycetota</taxon>
        <taxon>Planctomycetia</taxon>
        <taxon>Pirellulales</taxon>
        <taxon>Pirellulaceae</taxon>
        <taxon>Aureliella</taxon>
    </lineage>
</organism>
<name>A0A518G3V1_9BACT</name>
<dbReference type="KEGG" id="ahel:Q31a_15760"/>
<proteinExistence type="predicted"/>
<reference evidence="1 2" key="1">
    <citation type="submission" date="2019-02" db="EMBL/GenBank/DDBJ databases">
        <title>Deep-cultivation of Planctomycetes and their phenomic and genomic characterization uncovers novel biology.</title>
        <authorList>
            <person name="Wiegand S."/>
            <person name="Jogler M."/>
            <person name="Boedeker C."/>
            <person name="Pinto D."/>
            <person name="Vollmers J."/>
            <person name="Rivas-Marin E."/>
            <person name="Kohn T."/>
            <person name="Peeters S.H."/>
            <person name="Heuer A."/>
            <person name="Rast P."/>
            <person name="Oberbeckmann S."/>
            <person name="Bunk B."/>
            <person name="Jeske O."/>
            <person name="Meyerdierks A."/>
            <person name="Storesund J.E."/>
            <person name="Kallscheuer N."/>
            <person name="Luecker S."/>
            <person name="Lage O.M."/>
            <person name="Pohl T."/>
            <person name="Merkel B.J."/>
            <person name="Hornburger P."/>
            <person name="Mueller R.-W."/>
            <person name="Bruemmer F."/>
            <person name="Labrenz M."/>
            <person name="Spormann A.M."/>
            <person name="Op den Camp H."/>
            <person name="Overmann J."/>
            <person name="Amann R."/>
            <person name="Jetten M.S.M."/>
            <person name="Mascher T."/>
            <person name="Medema M.H."/>
            <person name="Devos D.P."/>
            <person name="Kaster A.-K."/>
            <person name="Ovreas L."/>
            <person name="Rohde M."/>
            <person name="Galperin M.Y."/>
            <person name="Jogler C."/>
        </authorList>
    </citation>
    <scope>NUCLEOTIDE SEQUENCE [LARGE SCALE GENOMIC DNA]</scope>
    <source>
        <strain evidence="1 2">Q31a</strain>
    </source>
</reference>
<sequence length="156" mass="16809">MWLSFSQERRPSRRVVRAVHRASAGWLRRGGAVAVAKALIRQLLAMQSAAMVVPSVLVTNLHTRALSPHHGTQYWPPHQPSAATIGTGRIPNLTAISMACWENTLNSLLHLPQRSVSGWGGPFRSSTASAHGGLGGSTSQPMDLAAGSWCKRRLES</sequence>
<evidence type="ECO:0000313" key="1">
    <source>
        <dbReference type="EMBL" id="QDV23278.1"/>
    </source>
</evidence>
<accession>A0A518G3V1</accession>
<protein>
    <submittedName>
        <fullName evidence="1">Uncharacterized protein</fullName>
    </submittedName>
</protein>
<keyword evidence="2" id="KW-1185">Reference proteome</keyword>
<evidence type="ECO:0000313" key="2">
    <source>
        <dbReference type="Proteomes" id="UP000318017"/>
    </source>
</evidence>
<gene>
    <name evidence="1" type="ORF">Q31a_15760</name>
</gene>